<accession>A0A1N7KLX3</accession>
<dbReference type="InterPro" id="IPR058238">
    <property type="entry name" value="Lant_leader_dom"/>
</dbReference>
<name>A0A1N7KLX3_9FLAO</name>
<gene>
    <name evidence="1" type="ORF">SAMN05421768_11526</name>
</gene>
<dbReference type="STRING" id="112234.SAMN05421768_11526"/>
<evidence type="ECO:0000313" key="2">
    <source>
        <dbReference type="Proteomes" id="UP000186106"/>
    </source>
</evidence>
<dbReference type="EMBL" id="FTNZ01000015">
    <property type="protein sequence ID" value="SIS62619.1"/>
    <property type="molecule type" value="Genomic_DNA"/>
</dbReference>
<organism evidence="1 2">
    <name type="scientific">Chryseobacterium joostei</name>
    <dbReference type="NCBI Taxonomy" id="112234"/>
    <lineage>
        <taxon>Bacteria</taxon>
        <taxon>Pseudomonadati</taxon>
        <taxon>Bacteroidota</taxon>
        <taxon>Flavobacteriia</taxon>
        <taxon>Flavobacteriales</taxon>
        <taxon>Weeksellaceae</taxon>
        <taxon>Chryseobacterium group</taxon>
        <taxon>Chryseobacterium</taxon>
    </lineage>
</organism>
<protein>
    <recommendedName>
        <fullName evidence="3">Natural product</fullName>
    </recommendedName>
</protein>
<proteinExistence type="predicted"/>
<dbReference type="AlphaFoldDB" id="A0A1N7KLX3"/>
<dbReference type="RefSeq" id="WP_167368287.1">
    <property type="nucleotide sequence ID" value="NZ_FTNZ01000015.1"/>
</dbReference>
<dbReference type="Proteomes" id="UP000186106">
    <property type="component" value="Unassembled WGS sequence"/>
</dbReference>
<evidence type="ECO:0000313" key="1">
    <source>
        <dbReference type="EMBL" id="SIS62619.1"/>
    </source>
</evidence>
<sequence length="58" mass="6385">MSNKSVKLRKDVILNKDAVTKLQEDQLNMVKGGKKVGDINQDLEGSLSCINMTCNSCE</sequence>
<evidence type="ECO:0008006" key="3">
    <source>
        <dbReference type="Google" id="ProtNLM"/>
    </source>
</evidence>
<reference evidence="1 2" key="1">
    <citation type="submission" date="2017-01" db="EMBL/GenBank/DDBJ databases">
        <authorList>
            <person name="Mah S.A."/>
            <person name="Swanson W.J."/>
            <person name="Moy G.W."/>
            <person name="Vacquier V.D."/>
        </authorList>
    </citation>
    <scope>NUCLEOTIDE SEQUENCE [LARGE SCALE GENOMIC DNA]</scope>
    <source>
        <strain evidence="1 2">DSM 16927</strain>
    </source>
</reference>
<dbReference type="NCBIfam" id="NF038153">
    <property type="entry name" value="lant_leader_L1a"/>
    <property type="match status" value="1"/>
</dbReference>